<reference evidence="6" key="1">
    <citation type="submission" date="2020-10" db="EMBL/GenBank/DDBJ databases">
        <authorList>
            <person name="Gilroy R."/>
        </authorList>
    </citation>
    <scope>NUCLEOTIDE SEQUENCE</scope>
    <source>
        <strain evidence="6">6276</strain>
    </source>
</reference>
<evidence type="ECO:0000313" key="7">
    <source>
        <dbReference type="Proteomes" id="UP000823928"/>
    </source>
</evidence>
<dbReference type="Pfam" id="PF13408">
    <property type="entry name" value="Zn_ribbon_recom"/>
    <property type="match status" value="1"/>
</dbReference>
<feature type="coiled-coil region" evidence="3">
    <location>
        <begin position="207"/>
        <end position="241"/>
    </location>
</feature>
<accession>A0A9D1EYF7</accession>
<comment type="caution">
    <text evidence="6">The sequence shown here is derived from an EMBL/GenBank/DDBJ whole genome shotgun (WGS) entry which is preliminary data.</text>
</comment>
<dbReference type="PANTHER" id="PTHR30461:SF2">
    <property type="entry name" value="SERINE RECOMBINASE PINE-RELATED"/>
    <property type="match status" value="1"/>
</dbReference>
<name>A0A9D1EYF7_9BACT</name>
<sequence length="297" mass="34177">NIYSILTNERYCGDVIYQKTYVENCLTKKVKRNRGEMTKYLVTNNHPAIIEREVFKMAQAEMARRGNMRKIADKTITEQGKYSGKFALTNLLVCGECGSPYRRRAWVRNGVNRKVWRCMSRIEHGTEYCKKSITLDEEKLKGAICRALKTAVQDRKEVMDLILSNLSYALTGENDVLDSYAIERQMETIKGEIDDSIELLEKTEGDKGRIEQMIERQTNALAALREQLKLVRTKMESNEKVHAEIERISNLLTDESLCFDIYDDRTVRLLVEYIRVQGDGSIVIMLKGGITIEEIAI</sequence>
<protein>
    <submittedName>
        <fullName evidence="6">Recombinase family protein</fullName>
    </submittedName>
</protein>
<evidence type="ECO:0000259" key="5">
    <source>
        <dbReference type="Pfam" id="PF13408"/>
    </source>
</evidence>
<dbReference type="InterPro" id="IPR038109">
    <property type="entry name" value="DNA_bind_recomb_sf"/>
</dbReference>
<evidence type="ECO:0000256" key="3">
    <source>
        <dbReference type="SAM" id="Coils"/>
    </source>
</evidence>
<keyword evidence="2" id="KW-0233">DNA recombination</keyword>
<evidence type="ECO:0000313" key="6">
    <source>
        <dbReference type="EMBL" id="HIS36238.1"/>
    </source>
</evidence>
<dbReference type="PANTHER" id="PTHR30461">
    <property type="entry name" value="DNA-INVERTASE FROM LAMBDOID PROPHAGE"/>
    <property type="match status" value="1"/>
</dbReference>
<dbReference type="GO" id="GO:0000150">
    <property type="term" value="F:DNA strand exchange activity"/>
    <property type="evidence" value="ECO:0007669"/>
    <property type="project" value="InterPro"/>
</dbReference>
<organism evidence="6 7">
    <name type="scientific">Candidatus Scatousia excrementigallinarum</name>
    <dbReference type="NCBI Taxonomy" id="2840935"/>
    <lineage>
        <taxon>Bacteria</taxon>
        <taxon>Candidatus Scatousia</taxon>
    </lineage>
</organism>
<keyword evidence="1" id="KW-0238">DNA-binding</keyword>
<evidence type="ECO:0000256" key="2">
    <source>
        <dbReference type="ARBA" id="ARBA00023172"/>
    </source>
</evidence>
<dbReference type="AlphaFoldDB" id="A0A9D1EYF7"/>
<reference evidence="6" key="2">
    <citation type="journal article" date="2021" name="PeerJ">
        <title>Extensive microbial diversity within the chicken gut microbiome revealed by metagenomics and culture.</title>
        <authorList>
            <person name="Gilroy R."/>
            <person name="Ravi A."/>
            <person name="Getino M."/>
            <person name="Pursley I."/>
            <person name="Horton D.L."/>
            <person name="Alikhan N.F."/>
            <person name="Baker D."/>
            <person name="Gharbi K."/>
            <person name="Hall N."/>
            <person name="Watson M."/>
            <person name="Adriaenssens E.M."/>
            <person name="Foster-Nyarko E."/>
            <person name="Jarju S."/>
            <person name="Secka A."/>
            <person name="Antonio M."/>
            <person name="Oren A."/>
            <person name="Chaudhuri R.R."/>
            <person name="La Ragione R."/>
            <person name="Hildebrand F."/>
            <person name="Pallen M.J."/>
        </authorList>
    </citation>
    <scope>NUCLEOTIDE SEQUENCE</scope>
    <source>
        <strain evidence="6">6276</strain>
    </source>
</reference>
<dbReference type="EMBL" id="DVIU01000126">
    <property type="protein sequence ID" value="HIS36238.1"/>
    <property type="molecule type" value="Genomic_DNA"/>
</dbReference>
<dbReference type="Proteomes" id="UP000823928">
    <property type="component" value="Unassembled WGS sequence"/>
</dbReference>
<dbReference type="Gene3D" id="3.90.1750.20">
    <property type="entry name" value="Putative Large Serine Recombinase, Chain B, Domain 2"/>
    <property type="match status" value="1"/>
</dbReference>
<feature type="domain" description="Recombinase" evidence="4">
    <location>
        <begin position="1"/>
        <end position="65"/>
    </location>
</feature>
<dbReference type="GO" id="GO:0003677">
    <property type="term" value="F:DNA binding"/>
    <property type="evidence" value="ECO:0007669"/>
    <property type="project" value="UniProtKB-KW"/>
</dbReference>
<dbReference type="Pfam" id="PF07508">
    <property type="entry name" value="Recombinase"/>
    <property type="match status" value="1"/>
</dbReference>
<dbReference type="InterPro" id="IPR050639">
    <property type="entry name" value="SSR_resolvase"/>
</dbReference>
<evidence type="ECO:0000259" key="4">
    <source>
        <dbReference type="Pfam" id="PF07508"/>
    </source>
</evidence>
<gene>
    <name evidence="6" type="ORF">IAC10_06360</name>
</gene>
<feature type="domain" description="Recombinase zinc beta ribbon" evidence="5">
    <location>
        <begin position="88"/>
        <end position="148"/>
    </location>
</feature>
<dbReference type="InterPro" id="IPR011109">
    <property type="entry name" value="DNA_bind_recombinase_dom"/>
</dbReference>
<keyword evidence="3" id="KW-0175">Coiled coil</keyword>
<feature type="non-terminal residue" evidence="6">
    <location>
        <position position="1"/>
    </location>
</feature>
<dbReference type="InterPro" id="IPR025827">
    <property type="entry name" value="Zn_ribbon_recom_dom"/>
</dbReference>
<evidence type="ECO:0000256" key="1">
    <source>
        <dbReference type="ARBA" id="ARBA00023125"/>
    </source>
</evidence>
<proteinExistence type="predicted"/>